<comment type="caution">
    <text evidence="3">The sequence shown here is derived from an EMBL/GenBank/DDBJ whole genome shotgun (WGS) entry which is preliminary data.</text>
</comment>
<feature type="transmembrane region" description="Helical" evidence="2">
    <location>
        <begin position="357"/>
        <end position="379"/>
    </location>
</feature>
<protein>
    <submittedName>
        <fullName evidence="3">Uncharacterized protein</fullName>
    </submittedName>
</protein>
<evidence type="ECO:0000313" key="4">
    <source>
        <dbReference type="Proteomes" id="UP000576209"/>
    </source>
</evidence>
<keyword evidence="4" id="KW-1185">Reference proteome</keyword>
<proteinExistence type="predicted"/>
<accession>A0A840E656</accession>
<sequence>MKFVYTMDEKFMEFENFELERIFYLEKVNPNLAIAHISARNSLINILRNYGLLINRSMKGEGASKNIFSLMSNDDEARLTEKPLNGVDLNYEVSTFNKLDYRLPTIDCAIIKFKKYLLPEQGYLITTIDTIDLIRSLDAVQANANSKNDEVTFSMPEDSSESRWIEGPGAGQEKATGTGGPSGSGLLGNIKFLRIKVFKDSLFMFFTEAGPLGNGQGGLPTSNVKIPYTICVKVNTDTILFPPRLKFTELDTNLVNDLINNPKKLDFLQSTYGNYEIMKINEIMSEAIKKSHDSVSVLGFDISRKWFPVAMFLILLSVYYLLYDSLKLSNKLQFNVVSDYASEDVFQVVLRSHAMRFCLWVMAPLLFFVFTVCSTPVYFSPIYYLFVYFCSVCCLTLGIISFSFSLKK</sequence>
<organism evidence="3 4">
    <name type="scientific">Neolewinella aquimaris</name>
    <dbReference type="NCBI Taxonomy" id="1835722"/>
    <lineage>
        <taxon>Bacteria</taxon>
        <taxon>Pseudomonadati</taxon>
        <taxon>Bacteroidota</taxon>
        <taxon>Saprospiria</taxon>
        <taxon>Saprospirales</taxon>
        <taxon>Lewinellaceae</taxon>
        <taxon>Neolewinella</taxon>
    </lineage>
</organism>
<feature type="region of interest" description="Disordered" evidence="1">
    <location>
        <begin position="148"/>
        <end position="181"/>
    </location>
</feature>
<dbReference type="RefSeq" id="WP_183496771.1">
    <property type="nucleotide sequence ID" value="NZ_JACIFF010000008.1"/>
</dbReference>
<gene>
    <name evidence="3" type="ORF">GGR28_003174</name>
</gene>
<dbReference type="Proteomes" id="UP000576209">
    <property type="component" value="Unassembled WGS sequence"/>
</dbReference>
<reference evidence="3 4" key="1">
    <citation type="submission" date="2020-08" db="EMBL/GenBank/DDBJ databases">
        <title>Genomic Encyclopedia of Type Strains, Phase IV (KMG-IV): sequencing the most valuable type-strain genomes for metagenomic binning, comparative biology and taxonomic classification.</title>
        <authorList>
            <person name="Goeker M."/>
        </authorList>
    </citation>
    <scope>NUCLEOTIDE SEQUENCE [LARGE SCALE GENOMIC DNA]</scope>
    <source>
        <strain evidence="3 4">DSM 105137</strain>
    </source>
</reference>
<keyword evidence="2" id="KW-1133">Transmembrane helix</keyword>
<name>A0A840E656_9BACT</name>
<evidence type="ECO:0000313" key="3">
    <source>
        <dbReference type="EMBL" id="MBB4080540.1"/>
    </source>
</evidence>
<evidence type="ECO:0000256" key="1">
    <source>
        <dbReference type="SAM" id="MobiDB-lite"/>
    </source>
</evidence>
<keyword evidence="2" id="KW-0812">Transmembrane</keyword>
<feature type="transmembrane region" description="Helical" evidence="2">
    <location>
        <begin position="306"/>
        <end position="323"/>
    </location>
</feature>
<dbReference type="EMBL" id="JACIFF010000008">
    <property type="protein sequence ID" value="MBB4080540.1"/>
    <property type="molecule type" value="Genomic_DNA"/>
</dbReference>
<dbReference type="AlphaFoldDB" id="A0A840E656"/>
<evidence type="ECO:0000256" key="2">
    <source>
        <dbReference type="SAM" id="Phobius"/>
    </source>
</evidence>
<feature type="transmembrane region" description="Helical" evidence="2">
    <location>
        <begin position="385"/>
        <end position="406"/>
    </location>
</feature>
<keyword evidence="2" id="KW-0472">Membrane</keyword>